<dbReference type="OrthoDB" id="6278210at2759"/>
<feature type="region of interest" description="Disordered" evidence="1">
    <location>
        <begin position="229"/>
        <end position="277"/>
    </location>
</feature>
<dbReference type="InterPro" id="IPR001611">
    <property type="entry name" value="Leu-rich_rpt"/>
</dbReference>
<dbReference type="Gene3D" id="2.60.220.30">
    <property type="match status" value="2"/>
</dbReference>
<dbReference type="GO" id="GO:0007165">
    <property type="term" value="P:signal transduction"/>
    <property type="evidence" value="ECO:0007669"/>
    <property type="project" value="InterPro"/>
</dbReference>
<sequence length="992" mass="111347">MHTLRGASNVDRELYEAKKSRKAEVSLRGAELEKLPLSLLLPPFTKTLQKLDLSHNNLLEIPASLCKLHYLKVLSIGWNKLTDLPPELGCLASLEVLDAAHNGLHYIPKCLSTLLQLQTINFSGNKICEIDKQLLQLPKLQKLHLTKNYITNVPKDVILSGLPKLRQYFHIEIKPSVVSVSDDCDTSFLNDLQNLRLTNQTSSHVINAPLPPRSKLVTSDYGSCSLDLTSDSLSEEPETGSCYGDYGSDSDADIDTESERSPRCHHDDCSDSDSEAEDYYEERVLRDRTKLIKYKNVSVVIPEYNKCGFLQDEFKIDILEDIFYTPDTDERAVHASQVLSIEPHGSRFYDTDPAIIHIPLGVLIDSDDQVICLCSDTCEGDPPNWQPMCNKDYKLNDKKNSVKLRTNHFSLFTVIAAKPYPEAKKHIDANLGGVLEVDEVEGVQVHFPKGALNSDINASIKVFYGDEPFGCDIAHGDKPLALATPVVRVGPHGCQFNNRASPVIIKLPIPDCHAIMRKLHAEPTSGLTIWQSQTGDVDDLQWEQMNVDYTIECDKNANYFVCIPIRHFSWYKALWDLLSSSVQEAKIGVSYFYPYVQFSMMCQAFMQENPGSSTFGLEVICYRSDKKMPEIGNYTCRVGGTIKPKMVRPGQLQIRLASNDFEADVLHGEDITLSKVELDFRGREFEKQFACRFKGASVDKGVFGKVFLERKIAAIFTPLLEFNLTKSGGEGEMILDSTDRWSLSALKELATMLDITKDDNWKLFAKHLGFTNHEIRHKLAYTSDAFAMILGAYQARGGTPEEFLQGLYEVSRKIRLNGGSTGENLDQIGFKQRFSDSDDSFSDGSMPGPSGLMSPPRKRGSHSGLDRSPPATPMGKRKRKNSAGSFTGSSEMSGIHNEQACRENKRDLEINALWHISGQVNQNWKSLGRTLNLPEEELASIEHSNKDLRECCYQMFLKWKDRCPQQCKVGFMYKILCDNGLKSVAQKHCAPD</sequence>
<dbReference type="InterPro" id="IPR011029">
    <property type="entry name" value="DEATH-like_dom_sf"/>
</dbReference>
<dbReference type="InterPro" id="IPR000488">
    <property type="entry name" value="Death_dom"/>
</dbReference>
<dbReference type="SMART" id="SM00369">
    <property type="entry name" value="LRR_TYP"/>
    <property type="match status" value="4"/>
</dbReference>
<keyword evidence="3" id="KW-1185">Reference proteome</keyword>
<dbReference type="PANTHER" id="PTHR48051">
    <property type="match status" value="1"/>
</dbReference>
<evidence type="ECO:0000313" key="2">
    <source>
        <dbReference type="EMBL" id="CAH1794394.1"/>
    </source>
</evidence>
<reference evidence="2" key="1">
    <citation type="submission" date="2022-03" db="EMBL/GenBank/DDBJ databases">
        <authorList>
            <person name="Martin C."/>
        </authorList>
    </citation>
    <scope>NUCLEOTIDE SEQUENCE</scope>
</reference>
<organism evidence="2 3">
    <name type="scientific">Owenia fusiformis</name>
    <name type="common">Polychaete worm</name>
    <dbReference type="NCBI Taxonomy" id="6347"/>
    <lineage>
        <taxon>Eukaryota</taxon>
        <taxon>Metazoa</taxon>
        <taxon>Spiralia</taxon>
        <taxon>Lophotrochozoa</taxon>
        <taxon>Annelida</taxon>
        <taxon>Polychaeta</taxon>
        <taxon>Sedentaria</taxon>
        <taxon>Canalipalpata</taxon>
        <taxon>Sabellida</taxon>
        <taxon>Oweniida</taxon>
        <taxon>Oweniidae</taxon>
        <taxon>Owenia</taxon>
    </lineage>
</organism>
<dbReference type="InterPro" id="IPR000906">
    <property type="entry name" value="ZU5_dom"/>
</dbReference>
<feature type="compositionally biased region" description="Polar residues" evidence="1">
    <location>
        <begin position="882"/>
        <end position="892"/>
    </location>
</feature>
<dbReference type="Pfam" id="PF00791">
    <property type="entry name" value="ZU5"/>
    <property type="match status" value="1"/>
</dbReference>
<dbReference type="Gene3D" id="3.80.10.10">
    <property type="entry name" value="Ribonuclease Inhibitor"/>
    <property type="match status" value="1"/>
</dbReference>
<feature type="compositionally biased region" description="Low complexity" evidence="1">
    <location>
        <begin position="842"/>
        <end position="855"/>
    </location>
</feature>
<feature type="compositionally biased region" description="Basic and acidic residues" evidence="1">
    <location>
        <begin position="257"/>
        <end position="269"/>
    </location>
</feature>
<dbReference type="InterPro" id="IPR050216">
    <property type="entry name" value="LRR_domain-containing"/>
</dbReference>
<dbReference type="InterPro" id="IPR032675">
    <property type="entry name" value="LRR_dom_sf"/>
</dbReference>
<proteinExistence type="predicted"/>
<dbReference type="Gene3D" id="1.10.533.10">
    <property type="entry name" value="Death Domain, Fas"/>
    <property type="match status" value="1"/>
</dbReference>
<dbReference type="Pfam" id="PF13855">
    <property type="entry name" value="LRR_8"/>
    <property type="match status" value="1"/>
</dbReference>
<name>A0A8J1U510_OWEFU</name>
<comment type="caution">
    <text evidence="2">The sequence shown here is derived from an EMBL/GenBank/DDBJ whole genome shotgun (WGS) entry which is preliminary data.</text>
</comment>
<feature type="region of interest" description="Disordered" evidence="1">
    <location>
        <begin position="836"/>
        <end position="899"/>
    </location>
</feature>
<dbReference type="AlphaFoldDB" id="A0A8J1U510"/>
<dbReference type="Pfam" id="PF00531">
    <property type="entry name" value="Death"/>
    <property type="match status" value="1"/>
</dbReference>
<dbReference type="PANTHER" id="PTHR48051:SF1">
    <property type="entry name" value="RAS SUPPRESSOR PROTEIN 1"/>
    <property type="match status" value="1"/>
</dbReference>
<dbReference type="GO" id="GO:0005737">
    <property type="term" value="C:cytoplasm"/>
    <property type="evidence" value="ECO:0007669"/>
    <property type="project" value="TreeGrafter"/>
</dbReference>
<dbReference type="EMBL" id="CAIIXF020000009">
    <property type="protein sequence ID" value="CAH1794394.1"/>
    <property type="molecule type" value="Genomic_DNA"/>
</dbReference>
<dbReference type="CDD" id="cd01670">
    <property type="entry name" value="Death"/>
    <property type="match status" value="1"/>
</dbReference>
<evidence type="ECO:0000313" key="3">
    <source>
        <dbReference type="Proteomes" id="UP000749559"/>
    </source>
</evidence>
<dbReference type="PROSITE" id="PS50017">
    <property type="entry name" value="DEATH_DOMAIN"/>
    <property type="match status" value="1"/>
</dbReference>
<protein>
    <submittedName>
        <fullName evidence="2">Uncharacterized protein</fullName>
    </submittedName>
</protein>
<dbReference type="PROSITE" id="PS51450">
    <property type="entry name" value="LRR"/>
    <property type="match status" value="1"/>
</dbReference>
<dbReference type="InterPro" id="IPR003591">
    <property type="entry name" value="Leu-rich_rpt_typical-subtyp"/>
</dbReference>
<gene>
    <name evidence="2" type="ORF">OFUS_LOCUS19094</name>
</gene>
<accession>A0A8J1U510</accession>
<dbReference type="Proteomes" id="UP000749559">
    <property type="component" value="Unassembled WGS sequence"/>
</dbReference>
<dbReference type="SUPFAM" id="SSF52058">
    <property type="entry name" value="L domain-like"/>
    <property type="match status" value="1"/>
</dbReference>
<dbReference type="SUPFAM" id="SSF47986">
    <property type="entry name" value="DEATH domain"/>
    <property type="match status" value="2"/>
</dbReference>
<evidence type="ECO:0000256" key="1">
    <source>
        <dbReference type="SAM" id="MobiDB-lite"/>
    </source>
</evidence>